<comment type="caution">
    <text evidence="1">The sequence shown here is derived from an EMBL/GenBank/DDBJ whole genome shotgun (WGS) entry which is preliminary data.</text>
</comment>
<evidence type="ECO:0000313" key="2">
    <source>
        <dbReference type="Proteomes" id="UP001056120"/>
    </source>
</evidence>
<protein>
    <submittedName>
        <fullName evidence="1">Uncharacterized protein</fullName>
    </submittedName>
</protein>
<dbReference type="Proteomes" id="UP001056120">
    <property type="component" value="Linkage Group LG10"/>
</dbReference>
<organism evidence="1 2">
    <name type="scientific">Smallanthus sonchifolius</name>
    <dbReference type="NCBI Taxonomy" id="185202"/>
    <lineage>
        <taxon>Eukaryota</taxon>
        <taxon>Viridiplantae</taxon>
        <taxon>Streptophyta</taxon>
        <taxon>Embryophyta</taxon>
        <taxon>Tracheophyta</taxon>
        <taxon>Spermatophyta</taxon>
        <taxon>Magnoliopsida</taxon>
        <taxon>eudicotyledons</taxon>
        <taxon>Gunneridae</taxon>
        <taxon>Pentapetalae</taxon>
        <taxon>asterids</taxon>
        <taxon>campanulids</taxon>
        <taxon>Asterales</taxon>
        <taxon>Asteraceae</taxon>
        <taxon>Asteroideae</taxon>
        <taxon>Heliantheae alliance</taxon>
        <taxon>Millerieae</taxon>
        <taxon>Smallanthus</taxon>
    </lineage>
</organism>
<evidence type="ECO:0000313" key="1">
    <source>
        <dbReference type="EMBL" id="KAI3801918.1"/>
    </source>
</evidence>
<reference evidence="1 2" key="2">
    <citation type="journal article" date="2022" name="Mol. Ecol. Resour.">
        <title>The genomes of chicory, endive, great burdock and yacon provide insights into Asteraceae paleo-polyploidization history and plant inulin production.</title>
        <authorList>
            <person name="Fan W."/>
            <person name="Wang S."/>
            <person name="Wang H."/>
            <person name="Wang A."/>
            <person name="Jiang F."/>
            <person name="Liu H."/>
            <person name="Zhao H."/>
            <person name="Xu D."/>
            <person name="Zhang Y."/>
        </authorList>
    </citation>
    <scope>NUCLEOTIDE SEQUENCE [LARGE SCALE GENOMIC DNA]</scope>
    <source>
        <strain evidence="2">cv. Yunnan</strain>
        <tissue evidence="1">Leaves</tissue>
    </source>
</reference>
<gene>
    <name evidence="1" type="ORF">L1987_30035</name>
</gene>
<sequence length="468" mass="53177">MTVANVDESEIRLQKKHYTNLKYFFEDMEEMKERFVRLLLGEDMTGHGRGVSSALALSNAITNLAASVFGKQNKLVPVPEDRKRKWRKEIDWLLSVTDYIVEFVPSQQIGKDGSNMEIMVTQQRRDLLMNIPALKKLDAMLIDCLDNFKDQKEFWYVPEDADESIEKWWIPRVKLPPGGLSDESRKWIQHQKDTCNQVLKASMAINAQVLSEMEIPEIYIDTLPKNGKTSLGDSIYKSITDDCFDPGQFLSTIDMSSEQSIMDLKNKIEASIVIWKRKMNYKDLKSSWSSTISSEKREVFEERAETILLLVKQQFPALAQSSLDVSKIEHNKDVGQSILESFSRVLESLANTVMRLIEDVLKADEVAQDPSLGMNKRNQSMDAMSPSPLSVRTLGHLMDRGTPVHSPRGILLLSDSKGWGVDQGELMETNGESSPSLKIKHVKILTKAKMSYIEKLEAYGLRSPTARH</sequence>
<proteinExistence type="predicted"/>
<dbReference type="EMBL" id="CM042027">
    <property type="protein sequence ID" value="KAI3801918.1"/>
    <property type="molecule type" value="Genomic_DNA"/>
</dbReference>
<reference evidence="2" key="1">
    <citation type="journal article" date="2022" name="Mol. Ecol. Resour.">
        <title>The genomes of chicory, endive, great burdock and yacon provide insights into Asteraceae palaeo-polyploidization history and plant inulin production.</title>
        <authorList>
            <person name="Fan W."/>
            <person name="Wang S."/>
            <person name="Wang H."/>
            <person name="Wang A."/>
            <person name="Jiang F."/>
            <person name="Liu H."/>
            <person name="Zhao H."/>
            <person name="Xu D."/>
            <person name="Zhang Y."/>
        </authorList>
    </citation>
    <scope>NUCLEOTIDE SEQUENCE [LARGE SCALE GENOMIC DNA]</scope>
    <source>
        <strain evidence="2">cv. Yunnan</strain>
    </source>
</reference>
<name>A0ACB9I2W3_9ASTR</name>
<keyword evidence="2" id="KW-1185">Reference proteome</keyword>
<accession>A0ACB9I2W3</accession>